<evidence type="ECO:0000259" key="7">
    <source>
        <dbReference type="Pfam" id="PF04542"/>
    </source>
</evidence>
<evidence type="ECO:0000256" key="6">
    <source>
        <dbReference type="SAM" id="MobiDB-lite"/>
    </source>
</evidence>
<dbReference type="InterPro" id="IPR039425">
    <property type="entry name" value="RNA_pol_sigma-70-like"/>
</dbReference>
<organism evidence="9 10">
    <name type="scientific">Dactylosporangium darangshiense</name>
    <dbReference type="NCBI Taxonomy" id="579108"/>
    <lineage>
        <taxon>Bacteria</taxon>
        <taxon>Bacillati</taxon>
        <taxon>Actinomycetota</taxon>
        <taxon>Actinomycetes</taxon>
        <taxon>Micromonosporales</taxon>
        <taxon>Micromonosporaceae</taxon>
        <taxon>Dactylosporangium</taxon>
    </lineage>
</organism>
<dbReference type="InterPro" id="IPR013324">
    <property type="entry name" value="RNA_pol_sigma_r3/r4-like"/>
</dbReference>
<dbReference type="EMBL" id="BAABAT010000078">
    <property type="protein sequence ID" value="GAA4263719.1"/>
    <property type="molecule type" value="Genomic_DNA"/>
</dbReference>
<dbReference type="InterPro" id="IPR007627">
    <property type="entry name" value="RNA_pol_sigma70_r2"/>
</dbReference>
<dbReference type="Gene3D" id="1.10.10.10">
    <property type="entry name" value="Winged helix-like DNA-binding domain superfamily/Winged helix DNA-binding domain"/>
    <property type="match status" value="1"/>
</dbReference>
<keyword evidence="3" id="KW-0731">Sigma factor</keyword>
<dbReference type="Pfam" id="PF08281">
    <property type="entry name" value="Sigma70_r4_2"/>
    <property type="match status" value="1"/>
</dbReference>
<dbReference type="SUPFAM" id="SSF88946">
    <property type="entry name" value="Sigma2 domain of RNA polymerase sigma factors"/>
    <property type="match status" value="1"/>
</dbReference>
<evidence type="ECO:0000256" key="3">
    <source>
        <dbReference type="ARBA" id="ARBA00023082"/>
    </source>
</evidence>
<comment type="caution">
    <text evidence="9">The sequence shown here is derived from an EMBL/GenBank/DDBJ whole genome shotgun (WGS) entry which is preliminary data.</text>
</comment>
<proteinExistence type="inferred from homology"/>
<protein>
    <submittedName>
        <fullName evidence="9">RNA polymerase sigma factor</fullName>
    </submittedName>
</protein>
<keyword evidence="5" id="KW-0804">Transcription</keyword>
<evidence type="ECO:0000256" key="5">
    <source>
        <dbReference type="ARBA" id="ARBA00023163"/>
    </source>
</evidence>
<keyword evidence="2" id="KW-0805">Transcription regulation</keyword>
<evidence type="ECO:0000313" key="9">
    <source>
        <dbReference type="EMBL" id="GAA4263719.1"/>
    </source>
</evidence>
<accession>A0ABP8DUX0</accession>
<comment type="similarity">
    <text evidence="1">Belongs to the sigma-70 factor family. ECF subfamily.</text>
</comment>
<dbReference type="SUPFAM" id="SSF88659">
    <property type="entry name" value="Sigma3 and sigma4 domains of RNA polymerase sigma factors"/>
    <property type="match status" value="1"/>
</dbReference>
<evidence type="ECO:0000313" key="10">
    <source>
        <dbReference type="Proteomes" id="UP001500620"/>
    </source>
</evidence>
<dbReference type="InterPro" id="IPR013325">
    <property type="entry name" value="RNA_pol_sigma_r2"/>
</dbReference>
<dbReference type="PANTHER" id="PTHR43133:SF8">
    <property type="entry name" value="RNA POLYMERASE SIGMA FACTOR HI_1459-RELATED"/>
    <property type="match status" value="1"/>
</dbReference>
<dbReference type="CDD" id="cd06171">
    <property type="entry name" value="Sigma70_r4"/>
    <property type="match status" value="1"/>
</dbReference>
<keyword evidence="4" id="KW-0238">DNA-binding</keyword>
<dbReference type="InterPro" id="IPR036388">
    <property type="entry name" value="WH-like_DNA-bd_sf"/>
</dbReference>
<dbReference type="Pfam" id="PF04542">
    <property type="entry name" value="Sigma70_r2"/>
    <property type="match status" value="1"/>
</dbReference>
<evidence type="ECO:0000256" key="2">
    <source>
        <dbReference type="ARBA" id="ARBA00023015"/>
    </source>
</evidence>
<name>A0ABP8DUX0_9ACTN</name>
<dbReference type="Proteomes" id="UP001500620">
    <property type="component" value="Unassembled WGS sequence"/>
</dbReference>
<feature type="compositionally biased region" description="Basic residues" evidence="6">
    <location>
        <begin position="165"/>
        <end position="174"/>
    </location>
</feature>
<dbReference type="InterPro" id="IPR013249">
    <property type="entry name" value="RNA_pol_sigma70_r4_t2"/>
</dbReference>
<evidence type="ECO:0000259" key="8">
    <source>
        <dbReference type="Pfam" id="PF08281"/>
    </source>
</evidence>
<dbReference type="NCBIfam" id="TIGR02937">
    <property type="entry name" value="sigma70-ECF"/>
    <property type="match status" value="1"/>
</dbReference>
<dbReference type="InterPro" id="IPR014284">
    <property type="entry name" value="RNA_pol_sigma-70_dom"/>
</dbReference>
<feature type="region of interest" description="Disordered" evidence="6">
    <location>
        <begin position="163"/>
        <end position="186"/>
    </location>
</feature>
<sequence length="186" mass="20746">MRETELQPPPTEADLVRNGFAEVFDRYYEHIYAYASRRLGPDLGEDVAAETFLVAYDRRDTFDPARTEARPWLYGIAANLIMRHARAEARRYRALARGAEPGEGPDTADEIVGRVDARVARGKLAEALRRLAAPDREVLLLIAWAGLNQQEAAAALGIPPGTARSRLHRARQAMRKALGTDKEEQP</sequence>
<reference evidence="10" key="1">
    <citation type="journal article" date="2019" name="Int. J. Syst. Evol. Microbiol.">
        <title>The Global Catalogue of Microorganisms (GCM) 10K type strain sequencing project: providing services to taxonomists for standard genome sequencing and annotation.</title>
        <authorList>
            <consortium name="The Broad Institute Genomics Platform"/>
            <consortium name="The Broad Institute Genome Sequencing Center for Infectious Disease"/>
            <person name="Wu L."/>
            <person name="Ma J."/>
        </authorList>
    </citation>
    <scope>NUCLEOTIDE SEQUENCE [LARGE SCALE GENOMIC DNA]</scope>
    <source>
        <strain evidence="10">JCM 17441</strain>
    </source>
</reference>
<keyword evidence="10" id="KW-1185">Reference proteome</keyword>
<dbReference type="RefSeq" id="WP_345143597.1">
    <property type="nucleotide sequence ID" value="NZ_BAABAT010000078.1"/>
</dbReference>
<feature type="domain" description="RNA polymerase sigma factor 70 region 4 type 2" evidence="8">
    <location>
        <begin position="122"/>
        <end position="174"/>
    </location>
</feature>
<dbReference type="Gene3D" id="1.10.1740.10">
    <property type="match status" value="1"/>
</dbReference>
<evidence type="ECO:0000256" key="4">
    <source>
        <dbReference type="ARBA" id="ARBA00023125"/>
    </source>
</evidence>
<dbReference type="PANTHER" id="PTHR43133">
    <property type="entry name" value="RNA POLYMERASE ECF-TYPE SIGMA FACTO"/>
    <property type="match status" value="1"/>
</dbReference>
<gene>
    <name evidence="9" type="ORF">GCM10022255_110810</name>
</gene>
<evidence type="ECO:0000256" key="1">
    <source>
        <dbReference type="ARBA" id="ARBA00010641"/>
    </source>
</evidence>
<feature type="domain" description="RNA polymerase sigma-70 region 2" evidence="7">
    <location>
        <begin position="24"/>
        <end position="91"/>
    </location>
</feature>